<dbReference type="Pfam" id="PF02687">
    <property type="entry name" value="FtsX"/>
    <property type="match status" value="2"/>
</dbReference>
<protein>
    <submittedName>
        <fullName evidence="9">Putative ABC transport system permease protein</fullName>
    </submittedName>
</protein>
<feature type="transmembrane region" description="Helical" evidence="7">
    <location>
        <begin position="12"/>
        <end position="34"/>
    </location>
</feature>
<dbReference type="GO" id="GO:0005886">
    <property type="term" value="C:plasma membrane"/>
    <property type="evidence" value="ECO:0007669"/>
    <property type="project" value="UniProtKB-SubCell"/>
</dbReference>
<evidence type="ECO:0000256" key="6">
    <source>
        <dbReference type="ARBA" id="ARBA00038076"/>
    </source>
</evidence>
<evidence type="ECO:0000313" key="10">
    <source>
        <dbReference type="Proteomes" id="UP000198520"/>
    </source>
</evidence>
<name>A0A1I2GYE3_9MICO</name>
<feature type="transmembrane region" description="Helical" evidence="7">
    <location>
        <begin position="499"/>
        <end position="519"/>
    </location>
</feature>
<accession>A0A1I2GYE3</accession>
<dbReference type="PANTHER" id="PTHR30572">
    <property type="entry name" value="MEMBRANE COMPONENT OF TRANSPORTER-RELATED"/>
    <property type="match status" value="1"/>
</dbReference>
<proteinExistence type="inferred from homology"/>
<feature type="domain" description="ABC3 transporter permease C-terminal" evidence="8">
    <location>
        <begin position="270"/>
        <end position="386"/>
    </location>
</feature>
<gene>
    <name evidence="9" type="ORF">SAMN04488035_2052</name>
</gene>
<reference evidence="10" key="1">
    <citation type="submission" date="2016-10" db="EMBL/GenBank/DDBJ databases">
        <authorList>
            <person name="Varghese N."/>
            <person name="Submissions S."/>
        </authorList>
    </citation>
    <scope>NUCLEOTIDE SEQUENCE [LARGE SCALE GENOMIC DNA]</scope>
    <source>
        <strain evidence="10">DSM 19083</strain>
    </source>
</reference>
<feature type="transmembrane region" description="Helical" evidence="7">
    <location>
        <begin position="364"/>
        <end position="383"/>
    </location>
</feature>
<evidence type="ECO:0000256" key="5">
    <source>
        <dbReference type="ARBA" id="ARBA00023136"/>
    </source>
</evidence>
<feature type="transmembrane region" description="Helical" evidence="7">
    <location>
        <begin position="719"/>
        <end position="745"/>
    </location>
</feature>
<dbReference type="STRING" id="285351.SAMN04488035_2052"/>
<feature type="transmembrane region" description="Helical" evidence="7">
    <location>
        <begin position="404"/>
        <end position="427"/>
    </location>
</feature>
<dbReference type="OrthoDB" id="9780560at2"/>
<evidence type="ECO:0000256" key="4">
    <source>
        <dbReference type="ARBA" id="ARBA00022989"/>
    </source>
</evidence>
<feature type="transmembrane region" description="Helical" evidence="7">
    <location>
        <begin position="439"/>
        <end position="458"/>
    </location>
</feature>
<keyword evidence="4 7" id="KW-1133">Transmembrane helix</keyword>
<feature type="transmembrane region" description="Helical" evidence="7">
    <location>
        <begin position="266"/>
        <end position="291"/>
    </location>
</feature>
<evidence type="ECO:0000256" key="7">
    <source>
        <dbReference type="SAM" id="Phobius"/>
    </source>
</evidence>
<evidence type="ECO:0000256" key="3">
    <source>
        <dbReference type="ARBA" id="ARBA00022692"/>
    </source>
</evidence>
<comment type="subcellular location">
    <subcellularLocation>
        <location evidence="1">Cell membrane</location>
        <topology evidence="1">Multi-pass membrane protein</topology>
    </subcellularLocation>
</comment>
<feature type="domain" description="ABC3 transporter permease C-terminal" evidence="8">
    <location>
        <begin position="724"/>
        <end position="839"/>
    </location>
</feature>
<evidence type="ECO:0000259" key="8">
    <source>
        <dbReference type="Pfam" id="PF02687"/>
    </source>
</evidence>
<dbReference type="RefSeq" id="WP_093378168.1">
    <property type="nucleotide sequence ID" value="NZ_FONZ01000003.1"/>
</dbReference>
<evidence type="ECO:0000256" key="2">
    <source>
        <dbReference type="ARBA" id="ARBA00022475"/>
    </source>
</evidence>
<evidence type="ECO:0000313" key="9">
    <source>
        <dbReference type="EMBL" id="SFF22079.1"/>
    </source>
</evidence>
<feature type="transmembrane region" description="Helical" evidence="7">
    <location>
        <begin position="766"/>
        <end position="794"/>
    </location>
</feature>
<dbReference type="PANTHER" id="PTHR30572:SF4">
    <property type="entry name" value="ABC TRANSPORTER PERMEASE YTRF"/>
    <property type="match status" value="1"/>
</dbReference>
<dbReference type="InterPro" id="IPR003838">
    <property type="entry name" value="ABC3_permease_C"/>
</dbReference>
<feature type="transmembrane region" description="Helical" evidence="7">
    <location>
        <begin position="806"/>
        <end position="830"/>
    </location>
</feature>
<keyword evidence="3 7" id="KW-0812">Transmembrane</keyword>
<dbReference type="InterPro" id="IPR050250">
    <property type="entry name" value="Macrolide_Exporter_MacB"/>
</dbReference>
<comment type="similarity">
    <text evidence="6">Belongs to the ABC-4 integral membrane protein family.</text>
</comment>
<dbReference type="EMBL" id="FONZ01000003">
    <property type="protein sequence ID" value="SFF22079.1"/>
    <property type="molecule type" value="Genomic_DNA"/>
</dbReference>
<keyword evidence="2" id="KW-1003">Cell membrane</keyword>
<keyword evidence="5 7" id="KW-0472">Membrane</keyword>
<organism evidence="9 10">
    <name type="scientific">Flavimobilis marinus</name>
    <dbReference type="NCBI Taxonomy" id="285351"/>
    <lineage>
        <taxon>Bacteria</taxon>
        <taxon>Bacillati</taxon>
        <taxon>Actinomycetota</taxon>
        <taxon>Actinomycetes</taxon>
        <taxon>Micrococcales</taxon>
        <taxon>Jonesiaceae</taxon>
        <taxon>Flavimobilis</taxon>
    </lineage>
</organism>
<evidence type="ECO:0000256" key="1">
    <source>
        <dbReference type="ARBA" id="ARBA00004651"/>
    </source>
</evidence>
<keyword evidence="10" id="KW-1185">Reference proteome</keyword>
<feature type="transmembrane region" description="Helical" evidence="7">
    <location>
        <begin position="311"/>
        <end position="344"/>
    </location>
</feature>
<sequence>MLRVALRGIRSHFVRFALAVLAVALGVAFVAGTYSLRAILASTFDGIVDGAAAGQAYLRGTDDGTASMDEFGGTSTRERIPATLADDVADVPGVASAIPDYSGALVLVGADGAAVSTSGAPSAGIGLFPDDPSLTLIDGELPERGEIALETGALEASGLQVGDQTTVVIRDAIEQVTVSGELDFGTSAAGAILVGLDPEVAAELYAPEGTVSTIAVFAEDGVSETELRDALAERLAGTPGLEVITGEVLREEFGEQIDMVLGFIQVFLLTFAAVSVFVGAFLITNTFAMSVRERMREFAMLRAVGASPGQVFVSILVQALVIGLLGSVVGIAAGLGLAAGLAALLGNFGMELSGSVELSTDTVVVSLLIGIVVSVVAAAIPARRAALTPPVVAMRGDAPSERGLRLRGIVGAVLAVVGGALVAYAGLAKTVEGDAVDGAGTFLGIGAALLVVGVLVLAPSLARPAVTALAAPVVAGAKPLGALARGNVVRNPRRTASTAGALMIGMTLVSAASIVAASATTSIESMISSDLKADFLVQGPAVLPGPVLEGIEELDSARLVDPISFGITTLPDAKDPTTVVGVSDTLFTESIAAKVHEGDVASIADGEVLVTRDFAEDQGWVLGDTIPLGPDGDEVRIGGIVTVQALFAQVFIPQALFDDVIPAGQGQLAAVFVTAADGVTPDALRADLAEVVKPYYVLSVLDADDLVDRLAGQINGMLAVIYALLGLSVVIAVLGIVNTLALSIIERTREIALLRAVGLGRLQLAGMVAIESVLTAVFGTILGVGVGVGIATALPAVLADSGLTDLVIPWGTLLGMVVLAAIIGLFASLWPAWRATRQPVLQGLAAE</sequence>
<dbReference type="Proteomes" id="UP000198520">
    <property type="component" value="Unassembled WGS sequence"/>
</dbReference>
<dbReference type="AlphaFoldDB" id="A0A1I2GYE3"/>
<dbReference type="GO" id="GO:0022857">
    <property type="term" value="F:transmembrane transporter activity"/>
    <property type="evidence" value="ECO:0007669"/>
    <property type="project" value="TreeGrafter"/>
</dbReference>